<keyword evidence="2" id="KW-1185">Reference proteome</keyword>
<dbReference type="EMBL" id="NIBG01000005">
    <property type="protein sequence ID" value="PAB59922.1"/>
    <property type="molecule type" value="Genomic_DNA"/>
</dbReference>
<evidence type="ECO:0000313" key="2">
    <source>
        <dbReference type="Proteomes" id="UP000216024"/>
    </source>
</evidence>
<organism evidence="1 2">
    <name type="scientific">Anaeromicrobium sediminis</name>
    <dbReference type="NCBI Taxonomy" id="1478221"/>
    <lineage>
        <taxon>Bacteria</taxon>
        <taxon>Bacillati</taxon>
        <taxon>Bacillota</taxon>
        <taxon>Clostridia</taxon>
        <taxon>Peptostreptococcales</taxon>
        <taxon>Thermotaleaceae</taxon>
        <taxon>Anaeromicrobium</taxon>
    </lineage>
</organism>
<proteinExistence type="predicted"/>
<dbReference type="Proteomes" id="UP000216024">
    <property type="component" value="Unassembled WGS sequence"/>
</dbReference>
<reference evidence="1 2" key="1">
    <citation type="submission" date="2017-06" db="EMBL/GenBank/DDBJ databases">
        <title>Draft genome sequence of anaerobic fermentative bacterium Anaeromicrobium sediminis DY2726D isolated from West Pacific Ocean sediments.</title>
        <authorList>
            <person name="Zeng X."/>
        </authorList>
    </citation>
    <scope>NUCLEOTIDE SEQUENCE [LARGE SCALE GENOMIC DNA]</scope>
    <source>
        <strain evidence="1 2">DY2726D</strain>
    </source>
</reference>
<evidence type="ECO:0000313" key="1">
    <source>
        <dbReference type="EMBL" id="PAB59922.1"/>
    </source>
</evidence>
<protein>
    <submittedName>
        <fullName evidence="1">Uncharacterized protein</fullName>
    </submittedName>
</protein>
<dbReference type="RefSeq" id="WP_095132824.1">
    <property type="nucleotide sequence ID" value="NZ_NIBG01000005.1"/>
</dbReference>
<dbReference type="AlphaFoldDB" id="A0A267MKJ5"/>
<name>A0A267MKJ5_9FIRM</name>
<sequence>MDHAYKNAKTQIMMYAFLDESRKKEELLINKIQLYVSFIKEKEVKSYLKQMIKTSREHINLCTDMMIKLNLE</sequence>
<accession>A0A267MKJ5</accession>
<gene>
    <name evidence="1" type="ORF">CCE28_08185</name>
</gene>
<comment type="caution">
    <text evidence="1">The sequence shown here is derived from an EMBL/GenBank/DDBJ whole genome shotgun (WGS) entry which is preliminary data.</text>
</comment>